<gene>
    <name evidence="5" type="ORF">DF947_05445</name>
</gene>
<dbReference type="SUPFAM" id="SSF55874">
    <property type="entry name" value="ATPase domain of HSP90 chaperone/DNA topoisomerase II/histidine kinase"/>
    <property type="match status" value="1"/>
</dbReference>
<accession>A0A317F191</accession>
<evidence type="ECO:0000313" key="5">
    <source>
        <dbReference type="EMBL" id="PWS32525.1"/>
    </source>
</evidence>
<evidence type="ECO:0000256" key="1">
    <source>
        <dbReference type="ARBA" id="ARBA00000085"/>
    </source>
</evidence>
<comment type="catalytic activity">
    <reaction evidence="1">
        <text>ATP + protein L-histidine = ADP + protein N-phospho-L-histidine.</text>
        <dbReference type="EC" id="2.7.13.3"/>
    </reaction>
</comment>
<protein>
    <recommendedName>
        <fullName evidence="2">histidine kinase</fullName>
        <ecNumber evidence="2">2.7.13.3</ecNumber>
    </recommendedName>
</protein>
<dbReference type="AlphaFoldDB" id="A0A317F191"/>
<dbReference type="CDD" id="cd00082">
    <property type="entry name" value="HisKA"/>
    <property type="match status" value="1"/>
</dbReference>
<dbReference type="PRINTS" id="PR00344">
    <property type="entry name" value="BCTRLSENSOR"/>
</dbReference>
<dbReference type="InterPro" id="IPR036890">
    <property type="entry name" value="HATPase_C_sf"/>
</dbReference>
<sequence>MILPEKPANEIERLKSIESYHIESWGSDKDFDELTMLAAEICQTPIALVTILGENKQWFKSSFGTDLKESSREVAFCSHAILDDREIMIVKDARKDERFVNNPLVTGDTRIVFYAGVPLVNPEGYALGTICVIDHEEKELSKNQLNALRILGKQALHQIELRRKLKELETANTALVEANTFIEKFAHRVAHDIKNPLTSIIMSADSIQKKFQSEGDERSVRLINIALRSAKNLVTYVDNMLDYSKKPSSLLSAHETFELHELFEKIVPMLNAPQECKISLSNSAQIKSSRIALEQILLNLFSNAIRYNNKSQPEIHLGFKEDQHQYYFSVSDNGRGIEKDLLERIFEEGFTSAEKDRFGKKGNGLGLDAVSSLVKKMQGKIHAFSEIEKGTTISFSLPR</sequence>
<dbReference type="Pfam" id="PF02518">
    <property type="entry name" value="HATPase_c"/>
    <property type="match status" value="1"/>
</dbReference>
<dbReference type="GO" id="GO:0000155">
    <property type="term" value="F:phosphorelay sensor kinase activity"/>
    <property type="evidence" value="ECO:0007669"/>
    <property type="project" value="InterPro"/>
</dbReference>
<dbReference type="Proteomes" id="UP000245391">
    <property type="component" value="Unassembled WGS sequence"/>
</dbReference>
<evidence type="ECO:0000256" key="3">
    <source>
        <dbReference type="ARBA" id="ARBA00022553"/>
    </source>
</evidence>
<dbReference type="Gene3D" id="3.30.450.40">
    <property type="match status" value="1"/>
</dbReference>
<evidence type="ECO:0000256" key="2">
    <source>
        <dbReference type="ARBA" id="ARBA00012438"/>
    </source>
</evidence>
<dbReference type="Pfam" id="PF00512">
    <property type="entry name" value="HisKA"/>
    <property type="match status" value="1"/>
</dbReference>
<keyword evidence="3" id="KW-0597">Phosphoprotein</keyword>
<dbReference type="PANTHER" id="PTHR43102:SF2">
    <property type="entry name" value="GAF DOMAIN-CONTAINING PROTEIN"/>
    <property type="match status" value="1"/>
</dbReference>
<dbReference type="SUPFAM" id="SSF55781">
    <property type="entry name" value="GAF domain-like"/>
    <property type="match status" value="1"/>
</dbReference>
<dbReference type="InterPro" id="IPR005467">
    <property type="entry name" value="His_kinase_dom"/>
</dbReference>
<dbReference type="EMBL" id="QGNY01000002">
    <property type="protein sequence ID" value="PWS32525.1"/>
    <property type="molecule type" value="Genomic_DNA"/>
</dbReference>
<dbReference type="SMART" id="SM00388">
    <property type="entry name" value="HisKA"/>
    <property type="match status" value="1"/>
</dbReference>
<dbReference type="InterPro" id="IPR029016">
    <property type="entry name" value="GAF-like_dom_sf"/>
</dbReference>
<evidence type="ECO:0000259" key="4">
    <source>
        <dbReference type="PROSITE" id="PS50109"/>
    </source>
</evidence>
<keyword evidence="6" id="KW-1185">Reference proteome</keyword>
<dbReference type="Pfam" id="PF01590">
    <property type="entry name" value="GAF"/>
    <property type="match status" value="1"/>
</dbReference>
<reference evidence="6" key="1">
    <citation type="submission" date="2018-05" db="EMBL/GenBank/DDBJ databases">
        <title>Pedobacter paludis sp. nov., isolated from wetland soil.</title>
        <authorList>
            <person name="Zhang Y."/>
        </authorList>
    </citation>
    <scope>NUCLEOTIDE SEQUENCE [LARGE SCALE GENOMIC DNA]</scope>
    <source>
        <strain evidence="6">R-8</strain>
    </source>
</reference>
<dbReference type="SMART" id="SM00065">
    <property type="entry name" value="GAF"/>
    <property type="match status" value="1"/>
</dbReference>
<dbReference type="InterPro" id="IPR003018">
    <property type="entry name" value="GAF"/>
</dbReference>
<proteinExistence type="predicted"/>
<dbReference type="Gene3D" id="3.30.565.10">
    <property type="entry name" value="Histidine kinase-like ATPase, C-terminal domain"/>
    <property type="match status" value="1"/>
</dbReference>
<dbReference type="InterPro" id="IPR036097">
    <property type="entry name" value="HisK_dim/P_sf"/>
</dbReference>
<organism evidence="5 6">
    <name type="scientific">Pedobacter paludis</name>
    <dbReference type="NCBI Taxonomy" id="2203212"/>
    <lineage>
        <taxon>Bacteria</taxon>
        <taxon>Pseudomonadati</taxon>
        <taxon>Bacteroidota</taxon>
        <taxon>Sphingobacteriia</taxon>
        <taxon>Sphingobacteriales</taxon>
        <taxon>Sphingobacteriaceae</taxon>
        <taxon>Pedobacter</taxon>
    </lineage>
</organism>
<dbReference type="Gene3D" id="1.10.287.130">
    <property type="match status" value="1"/>
</dbReference>
<dbReference type="CDD" id="cd00075">
    <property type="entry name" value="HATPase"/>
    <property type="match status" value="1"/>
</dbReference>
<dbReference type="EC" id="2.7.13.3" evidence="2"/>
<feature type="domain" description="Histidine kinase" evidence="4">
    <location>
        <begin position="188"/>
        <end position="399"/>
    </location>
</feature>
<dbReference type="InterPro" id="IPR003661">
    <property type="entry name" value="HisK_dim/P_dom"/>
</dbReference>
<dbReference type="InterPro" id="IPR003594">
    <property type="entry name" value="HATPase_dom"/>
</dbReference>
<dbReference type="SUPFAM" id="SSF47384">
    <property type="entry name" value="Homodimeric domain of signal transducing histidine kinase"/>
    <property type="match status" value="1"/>
</dbReference>
<comment type="caution">
    <text evidence="5">The sequence shown here is derived from an EMBL/GenBank/DDBJ whole genome shotgun (WGS) entry which is preliminary data.</text>
</comment>
<dbReference type="InterPro" id="IPR004358">
    <property type="entry name" value="Sig_transdc_His_kin-like_C"/>
</dbReference>
<dbReference type="PANTHER" id="PTHR43102">
    <property type="entry name" value="SLR1143 PROTEIN"/>
    <property type="match status" value="1"/>
</dbReference>
<evidence type="ECO:0000313" key="6">
    <source>
        <dbReference type="Proteomes" id="UP000245391"/>
    </source>
</evidence>
<name>A0A317F191_9SPHI</name>
<dbReference type="PROSITE" id="PS50109">
    <property type="entry name" value="HIS_KIN"/>
    <property type="match status" value="1"/>
</dbReference>
<dbReference type="SMART" id="SM00387">
    <property type="entry name" value="HATPase_c"/>
    <property type="match status" value="1"/>
</dbReference>